<dbReference type="GO" id="GO:0022857">
    <property type="term" value="F:transmembrane transporter activity"/>
    <property type="evidence" value="ECO:0007669"/>
    <property type="project" value="InterPro"/>
</dbReference>
<evidence type="ECO:0000256" key="4">
    <source>
        <dbReference type="ARBA" id="ARBA00022692"/>
    </source>
</evidence>
<dbReference type="Gene3D" id="1.20.1250.20">
    <property type="entry name" value="MFS general substrate transporter like domains"/>
    <property type="match status" value="2"/>
</dbReference>
<feature type="transmembrane region" description="Helical" evidence="7">
    <location>
        <begin position="104"/>
        <end position="124"/>
    </location>
</feature>
<dbReference type="KEGG" id="far:ABE41_019855"/>
<evidence type="ECO:0000256" key="3">
    <source>
        <dbReference type="ARBA" id="ARBA00022475"/>
    </source>
</evidence>
<evidence type="ECO:0000313" key="10">
    <source>
        <dbReference type="Proteomes" id="UP000077412"/>
    </source>
</evidence>
<protein>
    <recommendedName>
        <fullName evidence="8">Major facilitator superfamily (MFS) profile domain-containing protein</fullName>
    </recommendedName>
</protein>
<dbReference type="PANTHER" id="PTHR23517:SF3">
    <property type="entry name" value="INTEGRAL MEMBRANE TRANSPORT PROTEIN"/>
    <property type="match status" value="1"/>
</dbReference>
<feature type="transmembrane region" description="Helical" evidence="7">
    <location>
        <begin position="75"/>
        <end position="98"/>
    </location>
</feature>
<evidence type="ECO:0000256" key="5">
    <source>
        <dbReference type="ARBA" id="ARBA00022989"/>
    </source>
</evidence>
<dbReference type="Pfam" id="PF07690">
    <property type="entry name" value="MFS_1"/>
    <property type="match status" value="2"/>
</dbReference>
<gene>
    <name evidence="9" type="ORF">ABE41_019855</name>
</gene>
<keyword evidence="2" id="KW-0813">Transport</keyword>
<keyword evidence="6 7" id="KW-0472">Membrane</keyword>
<dbReference type="InterPro" id="IPR050171">
    <property type="entry name" value="MFS_Transporters"/>
</dbReference>
<feature type="transmembrane region" description="Helical" evidence="7">
    <location>
        <begin position="298"/>
        <end position="314"/>
    </location>
</feature>
<comment type="subcellular location">
    <subcellularLocation>
        <location evidence="1">Cell membrane</location>
        <topology evidence="1">Multi-pass membrane protein</topology>
    </subcellularLocation>
</comment>
<sequence>MNYFTFHRNIQLRLALQFFTTLASSAVIPFLAIFFSNQVGEFATGLMYIGVILSGITGALLGGRRADRIGRKNTILLCEGMIGIGYLLAGISNLIFSISPNANFVLFIIILFFTGMAGPAYGAIIIDSSTKENRKAVYTVSYWLNNLAVAAGGITGAFLFKKYPYEMFIGIALVAFLSWIVTKIWLKDIHVPVAAAQISHQETKSWIKNYREILLNKRFIFFTIAGLFLISLEESLTTYIGIKLVEQFKDPVSLLPFTSIFDVDGFQLIGMLKAENTILVVLLSLVIAKLLKKYQDRLLMLGGGFCYAFGYIVLSYSSVPVVLIIAMFVATIGELAHIPAKQAYVASLIPDDARGSYMAVYGLSFHFSGIIAALFVMLSGFLSSGMITFLFTIMGSISLIIYYVLFQSEQEEQRIEKTTA</sequence>
<organism evidence="9 10">
    <name type="scientific">Fictibacillus arsenicus</name>
    <dbReference type="NCBI Taxonomy" id="255247"/>
    <lineage>
        <taxon>Bacteria</taxon>
        <taxon>Bacillati</taxon>
        <taxon>Bacillota</taxon>
        <taxon>Bacilli</taxon>
        <taxon>Bacillales</taxon>
        <taxon>Fictibacillaceae</taxon>
        <taxon>Fictibacillus</taxon>
    </lineage>
</organism>
<dbReference type="PROSITE" id="PS50850">
    <property type="entry name" value="MFS"/>
    <property type="match status" value="1"/>
</dbReference>
<evidence type="ECO:0000256" key="7">
    <source>
        <dbReference type="SAM" id="Phobius"/>
    </source>
</evidence>
<feature type="transmembrane region" description="Helical" evidence="7">
    <location>
        <begin position="165"/>
        <end position="186"/>
    </location>
</feature>
<keyword evidence="5 7" id="KW-1133">Transmembrane helix</keyword>
<name>A0A1B1ZA07_9BACL</name>
<dbReference type="InterPro" id="IPR011701">
    <property type="entry name" value="MFS"/>
</dbReference>
<feature type="transmembrane region" description="Helical" evidence="7">
    <location>
        <begin position="136"/>
        <end position="159"/>
    </location>
</feature>
<feature type="transmembrane region" description="Helical" evidence="7">
    <location>
        <begin position="320"/>
        <end position="338"/>
    </location>
</feature>
<dbReference type="OrthoDB" id="9793283at2"/>
<dbReference type="PANTHER" id="PTHR23517">
    <property type="entry name" value="RESISTANCE PROTEIN MDTM, PUTATIVE-RELATED-RELATED"/>
    <property type="match status" value="1"/>
</dbReference>
<feature type="transmembrane region" description="Helical" evidence="7">
    <location>
        <begin position="359"/>
        <end position="381"/>
    </location>
</feature>
<feature type="transmembrane region" description="Helical" evidence="7">
    <location>
        <begin position="219"/>
        <end position="245"/>
    </location>
</feature>
<dbReference type="EMBL" id="CP016761">
    <property type="protein sequence ID" value="ANX14275.1"/>
    <property type="molecule type" value="Genomic_DNA"/>
</dbReference>
<feature type="transmembrane region" description="Helical" evidence="7">
    <location>
        <begin position="12"/>
        <end position="36"/>
    </location>
</feature>
<evidence type="ECO:0000256" key="2">
    <source>
        <dbReference type="ARBA" id="ARBA00022448"/>
    </source>
</evidence>
<dbReference type="GO" id="GO:0005886">
    <property type="term" value="C:plasma membrane"/>
    <property type="evidence" value="ECO:0007669"/>
    <property type="project" value="UniProtKB-SubCell"/>
</dbReference>
<feature type="transmembrane region" description="Helical" evidence="7">
    <location>
        <begin position="42"/>
        <end position="63"/>
    </location>
</feature>
<keyword evidence="3" id="KW-1003">Cell membrane</keyword>
<dbReference type="SUPFAM" id="SSF103473">
    <property type="entry name" value="MFS general substrate transporter"/>
    <property type="match status" value="1"/>
</dbReference>
<evidence type="ECO:0000259" key="8">
    <source>
        <dbReference type="PROSITE" id="PS50850"/>
    </source>
</evidence>
<dbReference type="RefSeq" id="WP_066294217.1">
    <property type="nucleotide sequence ID" value="NZ_CP016761.1"/>
</dbReference>
<evidence type="ECO:0000256" key="1">
    <source>
        <dbReference type="ARBA" id="ARBA00004651"/>
    </source>
</evidence>
<feature type="domain" description="Major facilitator superfamily (MFS) profile" evidence="8">
    <location>
        <begin position="1"/>
        <end position="410"/>
    </location>
</feature>
<dbReference type="AlphaFoldDB" id="A0A1B1ZA07"/>
<keyword evidence="10" id="KW-1185">Reference proteome</keyword>
<proteinExistence type="predicted"/>
<dbReference type="Proteomes" id="UP000077412">
    <property type="component" value="Chromosome"/>
</dbReference>
<dbReference type="InterPro" id="IPR020846">
    <property type="entry name" value="MFS_dom"/>
</dbReference>
<dbReference type="InterPro" id="IPR036259">
    <property type="entry name" value="MFS_trans_sf"/>
</dbReference>
<dbReference type="STRING" id="255247.ABE41_019855"/>
<feature type="transmembrane region" description="Helical" evidence="7">
    <location>
        <begin position="387"/>
        <end position="406"/>
    </location>
</feature>
<evidence type="ECO:0000313" key="9">
    <source>
        <dbReference type="EMBL" id="ANX14275.1"/>
    </source>
</evidence>
<reference evidence="9 10" key="1">
    <citation type="submission" date="2016-08" db="EMBL/GenBank/DDBJ databases">
        <title>Complete genome sequence of Fictibacillus arsenicus G25-54, a strain with toxicity to nematodes and a potential arsenic-resistance activity.</title>
        <authorList>
            <person name="Zheng Z."/>
        </authorList>
    </citation>
    <scope>NUCLEOTIDE SEQUENCE [LARGE SCALE GENOMIC DNA]</scope>
    <source>
        <strain evidence="9 10">G25-54</strain>
    </source>
</reference>
<keyword evidence="4 7" id="KW-0812">Transmembrane</keyword>
<accession>A0A1B1ZA07</accession>
<evidence type="ECO:0000256" key="6">
    <source>
        <dbReference type="ARBA" id="ARBA00023136"/>
    </source>
</evidence>
<feature type="transmembrane region" description="Helical" evidence="7">
    <location>
        <begin position="265"/>
        <end position="286"/>
    </location>
</feature>